<gene>
    <name evidence="1" type="ORF">F383_24529</name>
</gene>
<protein>
    <submittedName>
        <fullName evidence="1">Uncharacterized protein</fullName>
    </submittedName>
</protein>
<name>A0A0B0NZX6_GOSAR</name>
<proteinExistence type="predicted"/>
<evidence type="ECO:0000313" key="2">
    <source>
        <dbReference type="Proteomes" id="UP000032142"/>
    </source>
</evidence>
<dbReference type="AlphaFoldDB" id="A0A0B0NZX6"/>
<dbReference type="Proteomes" id="UP000032142">
    <property type="component" value="Unassembled WGS sequence"/>
</dbReference>
<sequence length="29" mass="3310">MPLSFLDLTRLLYPSCLQLIMIIGMQVIS</sequence>
<dbReference type="EMBL" id="KN414731">
    <property type="protein sequence ID" value="KHG20053.1"/>
    <property type="molecule type" value="Genomic_DNA"/>
</dbReference>
<reference evidence="2" key="1">
    <citation type="submission" date="2014-09" db="EMBL/GenBank/DDBJ databases">
        <authorList>
            <person name="Mudge J."/>
            <person name="Ramaraj T."/>
            <person name="Lindquist I.E."/>
            <person name="Bharti A.K."/>
            <person name="Sundararajan A."/>
            <person name="Cameron C.T."/>
            <person name="Woodward J.E."/>
            <person name="May G.D."/>
            <person name="Brubaker C."/>
            <person name="Broadhvest J."/>
            <person name="Wilkins T.A."/>
        </authorList>
    </citation>
    <scope>NUCLEOTIDE SEQUENCE</scope>
    <source>
        <strain evidence="2">cv. AKA8401</strain>
    </source>
</reference>
<organism evidence="1 2">
    <name type="scientific">Gossypium arboreum</name>
    <name type="common">Tree cotton</name>
    <name type="synonym">Gossypium nanking</name>
    <dbReference type="NCBI Taxonomy" id="29729"/>
    <lineage>
        <taxon>Eukaryota</taxon>
        <taxon>Viridiplantae</taxon>
        <taxon>Streptophyta</taxon>
        <taxon>Embryophyta</taxon>
        <taxon>Tracheophyta</taxon>
        <taxon>Spermatophyta</taxon>
        <taxon>Magnoliopsida</taxon>
        <taxon>eudicotyledons</taxon>
        <taxon>Gunneridae</taxon>
        <taxon>Pentapetalae</taxon>
        <taxon>rosids</taxon>
        <taxon>malvids</taxon>
        <taxon>Malvales</taxon>
        <taxon>Malvaceae</taxon>
        <taxon>Malvoideae</taxon>
        <taxon>Gossypium</taxon>
    </lineage>
</organism>
<evidence type="ECO:0000313" key="1">
    <source>
        <dbReference type="EMBL" id="KHG20053.1"/>
    </source>
</evidence>
<keyword evidence="2" id="KW-1185">Reference proteome</keyword>
<accession>A0A0B0NZX6</accession>